<dbReference type="Proteomes" id="UP000828836">
    <property type="component" value="Segment"/>
</dbReference>
<accession>A0AAE7VVD0</accession>
<sequence length="35" mass="4148">MQKIRLNIKESRVARLFFCPYNSTNQIAQKVKKHG</sequence>
<protein>
    <submittedName>
        <fullName evidence="1">Uncharacterized protein</fullName>
    </submittedName>
</protein>
<name>A0AAE7VVD0_9CAUD</name>
<evidence type="ECO:0000313" key="1">
    <source>
        <dbReference type="EMBL" id="QXV82275.1"/>
    </source>
</evidence>
<evidence type="ECO:0000313" key="2">
    <source>
        <dbReference type="Proteomes" id="UP000828836"/>
    </source>
</evidence>
<proteinExistence type="predicted"/>
<organism evidence="1 2">
    <name type="scientific">Escherichia phage KarlJaspers</name>
    <dbReference type="NCBI Taxonomy" id="2851970"/>
    <lineage>
        <taxon>Viruses</taxon>
        <taxon>Duplodnaviria</taxon>
        <taxon>Heunggongvirae</taxon>
        <taxon>Uroviricota</taxon>
        <taxon>Caudoviricetes</taxon>
        <taxon>Drexlerviridae</taxon>
        <taxon>Tempevirinae</taxon>
        <taxon>Hanrivervirus</taxon>
        <taxon>Hanrivervirus karljaspers</taxon>
    </lineage>
</organism>
<dbReference type="EMBL" id="MZ501090">
    <property type="protein sequence ID" value="QXV82275.1"/>
    <property type="molecule type" value="Genomic_DNA"/>
</dbReference>
<reference evidence="2" key="1">
    <citation type="journal article" date="2021" name="PLoS Biol.">
        <title>Systematic exploration of Escherichia coli phage-host interactions with the BASEL phage collection.</title>
        <authorList>
            <person name="Maffei E."/>
            <person name="Shaidullina A."/>
            <person name="Burkolter M."/>
            <person name="Heyer Y."/>
            <person name="Estermann F."/>
            <person name="Druelle V."/>
            <person name="Sauer P."/>
            <person name="Willi L."/>
            <person name="Michaelis S."/>
            <person name="Hilbi H."/>
            <person name="Thaler D.S."/>
            <person name="Harms A."/>
        </authorList>
    </citation>
    <scope>NUCLEOTIDE SEQUENCE [LARGE SCALE GENOMIC DNA]</scope>
    <source>
        <strain evidence="2">Bas06</strain>
    </source>
</reference>
<keyword evidence="2" id="KW-1185">Reference proteome</keyword>
<gene>
    <name evidence="1" type="ORF">bas06_0022</name>
</gene>